<comment type="caution">
    <text evidence="1">The sequence shown here is derived from an EMBL/GenBank/DDBJ whole genome shotgun (WGS) entry which is preliminary data.</text>
</comment>
<evidence type="ECO:0000313" key="2">
    <source>
        <dbReference type="Proteomes" id="UP000658258"/>
    </source>
</evidence>
<accession>A0ABQ3I8T9</accession>
<gene>
    <name evidence="1" type="ORF">GCM10011340_31450</name>
</gene>
<evidence type="ECO:0008006" key="3">
    <source>
        <dbReference type="Google" id="ProtNLM"/>
    </source>
</evidence>
<dbReference type="EMBL" id="BNAG01000004">
    <property type="protein sequence ID" value="GHE72730.1"/>
    <property type="molecule type" value="Genomic_DNA"/>
</dbReference>
<protein>
    <recommendedName>
        <fullName evidence="3">SprB repeat-containing protein</fullName>
    </recommendedName>
</protein>
<reference evidence="2" key="1">
    <citation type="journal article" date="2019" name="Int. J. Syst. Evol. Microbiol.">
        <title>The Global Catalogue of Microorganisms (GCM) 10K type strain sequencing project: providing services to taxonomists for standard genome sequencing and annotation.</title>
        <authorList>
            <consortium name="The Broad Institute Genomics Platform"/>
            <consortium name="The Broad Institute Genome Sequencing Center for Infectious Disease"/>
            <person name="Wu L."/>
            <person name="Ma J."/>
        </authorList>
    </citation>
    <scope>NUCLEOTIDE SEQUENCE [LARGE SCALE GENOMIC DNA]</scope>
    <source>
        <strain evidence="2">CGMCC 1.15111</strain>
    </source>
</reference>
<sequence length="273" mass="28158">MNMKHVFNSNPLRYTAVLGLFAILLAISCTSEKEPLPDECEGSISLQTTIGSEANCGQSTGSFTVVATGGSAPYTYALNGGTAQSSASFDNLAAGSYTLTVTDNSGCTAEISVNIANQDGVNASISGTTASDCDTPNGSISVSATDGAGPYQYKLNDNAFQSGNTFDGLAPGNYTVTVRDANNCEVSLQATIKSDVVFAQVKNIIQTNCAVSGCHNGTTFPDLRVDNNIVAQASRIKARTGAKTMPPSSSGRSLSDDEIAEIACWVNDGASLN</sequence>
<dbReference type="Pfam" id="PF13573">
    <property type="entry name" value="SprB"/>
    <property type="match status" value="2"/>
</dbReference>
<name>A0ABQ3I8T9_9BACT</name>
<dbReference type="Proteomes" id="UP000658258">
    <property type="component" value="Unassembled WGS sequence"/>
</dbReference>
<organism evidence="1 2">
    <name type="scientific">Roseivirga thermotolerans</name>
    <dbReference type="NCBI Taxonomy" id="1758176"/>
    <lineage>
        <taxon>Bacteria</taxon>
        <taxon>Pseudomonadati</taxon>
        <taxon>Bacteroidota</taxon>
        <taxon>Cytophagia</taxon>
        <taxon>Cytophagales</taxon>
        <taxon>Roseivirgaceae</taxon>
        <taxon>Roseivirga</taxon>
    </lineage>
</organism>
<dbReference type="InterPro" id="IPR025667">
    <property type="entry name" value="SprB_repeat"/>
</dbReference>
<dbReference type="PROSITE" id="PS51257">
    <property type="entry name" value="PROKAR_LIPOPROTEIN"/>
    <property type="match status" value="1"/>
</dbReference>
<keyword evidence="2" id="KW-1185">Reference proteome</keyword>
<evidence type="ECO:0000313" key="1">
    <source>
        <dbReference type="EMBL" id="GHE72730.1"/>
    </source>
</evidence>
<proteinExistence type="predicted"/>
<dbReference type="Gene3D" id="2.60.40.740">
    <property type="match status" value="1"/>
</dbReference>